<reference evidence="1" key="1">
    <citation type="submission" date="2020-07" db="EMBL/GenBank/DDBJ databases">
        <title>Genome sequence and genetic diversity analysis of an under-domesticated orphan crop, white fonio (Digitaria exilis).</title>
        <authorList>
            <person name="Bennetzen J.L."/>
            <person name="Chen S."/>
            <person name="Ma X."/>
            <person name="Wang X."/>
            <person name="Yssel A.E.J."/>
            <person name="Chaluvadi S.R."/>
            <person name="Johnson M."/>
            <person name="Gangashetty P."/>
            <person name="Hamidou F."/>
            <person name="Sanogo M.D."/>
            <person name="Zwaenepoel A."/>
            <person name="Wallace J."/>
            <person name="Van De Peer Y."/>
            <person name="Van Deynze A."/>
        </authorList>
    </citation>
    <scope>NUCLEOTIDE SEQUENCE</scope>
    <source>
        <tissue evidence="1">Leaves</tissue>
    </source>
</reference>
<name>A0A835B5W2_9POAL</name>
<dbReference type="Proteomes" id="UP000636709">
    <property type="component" value="Unassembled WGS sequence"/>
</dbReference>
<protein>
    <submittedName>
        <fullName evidence="1">Uncharacterized protein</fullName>
    </submittedName>
</protein>
<comment type="caution">
    <text evidence="1">The sequence shown here is derived from an EMBL/GenBank/DDBJ whole genome shotgun (WGS) entry which is preliminary data.</text>
</comment>
<gene>
    <name evidence="1" type="ORF">HU200_049020</name>
</gene>
<sequence>MLSHCNQLVLVGCNVHATLIRFQIIDDNTEQIIGDCASFCSDVDSKFRWWENEVKADASKYCSGIGCCQETISRASKPREALYWPFDFNTSSVSPIGGSTSTPAVCRQLEKQRGARIYLTVDLTWTVWINHVAMRI</sequence>
<evidence type="ECO:0000313" key="1">
    <source>
        <dbReference type="EMBL" id="KAF8673453.1"/>
    </source>
</evidence>
<dbReference type="AlphaFoldDB" id="A0A835B5W2"/>
<keyword evidence="2" id="KW-1185">Reference proteome</keyword>
<accession>A0A835B5W2</accession>
<organism evidence="1 2">
    <name type="scientific">Digitaria exilis</name>
    <dbReference type="NCBI Taxonomy" id="1010633"/>
    <lineage>
        <taxon>Eukaryota</taxon>
        <taxon>Viridiplantae</taxon>
        <taxon>Streptophyta</taxon>
        <taxon>Embryophyta</taxon>
        <taxon>Tracheophyta</taxon>
        <taxon>Spermatophyta</taxon>
        <taxon>Magnoliopsida</taxon>
        <taxon>Liliopsida</taxon>
        <taxon>Poales</taxon>
        <taxon>Poaceae</taxon>
        <taxon>PACMAD clade</taxon>
        <taxon>Panicoideae</taxon>
        <taxon>Panicodae</taxon>
        <taxon>Paniceae</taxon>
        <taxon>Anthephorinae</taxon>
        <taxon>Digitaria</taxon>
    </lineage>
</organism>
<proteinExistence type="predicted"/>
<evidence type="ECO:0000313" key="2">
    <source>
        <dbReference type="Proteomes" id="UP000636709"/>
    </source>
</evidence>
<dbReference type="EMBL" id="JACEFO010002208">
    <property type="protein sequence ID" value="KAF8673453.1"/>
    <property type="molecule type" value="Genomic_DNA"/>
</dbReference>